<dbReference type="EMBL" id="CM047588">
    <property type="protein sequence ID" value="KAI9906032.1"/>
    <property type="molecule type" value="Genomic_DNA"/>
</dbReference>
<comment type="caution">
    <text evidence="1">The sequence shown here is derived from an EMBL/GenBank/DDBJ whole genome shotgun (WGS) entry which is preliminary data.</text>
</comment>
<proteinExistence type="predicted"/>
<name>A0ACC0VI65_9STRA</name>
<gene>
    <name evidence="1" type="ORF">PsorP6_014087</name>
</gene>
<evidence type="ECO:0000313" key="1">
    <source>
        <dbReference type="EMBL" id="KAI9906032.1"/>
    </source>
</evidence>
<evidence type="ECO:0000313" key="2">
    <source>
        <dbReference type="Proteomes" id="UP001163321"/>
    </source>
</evidence>
<protein>
    <submittedName>
        <fullName evidence="1">Uncharacterized protein</fullName>
    </submittedName>
</protein>
<accession>A0ACC0VI65</accession>
<dbReference type="Proteomes" id="UP001163321">
    <property type="component" value="Chromosome 9"/>
</dbReference>
<sequence length="193" mass="22336">MKTSFLLSTLATFLGRVDAHGYASKPPHHYTVGIDYTKFVMTADPSINKGFKGGIYNHAPEDNAVQFELHWNRTGYTSLRQMMDPLIKGCGNSITNVPPIDMTGETEMWWQNDKFKEGFLNSHHGMCEGWNGDIRIFHYPDCRKKFPGYPARIPFDYTKCKGDRDGKSMFRFYWIAVHQLPWQGYSTFRTVLF</sequence>
<organism evidence="1 2">
    <name type="scientific">Peronosclerospora sorghi</name>
    <dbReference type="NCBI Taxonomy" id="230839"/>
    <lineage>
        <taxon>Eukaryota</taxon>
        <taxon>Sar</taxon>
        <taxon>Stramenopiles</taxon>
        <taxon>Oomycota</taxon>
        <taxon>Peronosporomycetes</taxon>
        <taxon>Peronosporales</taxon>
        <taxon>Peronosporaceae</taxon>
        <taxon>Peronosclerospora</taxon>
    </lineage>
</organism>
<keyword evidence="2" id="KW-1185">Reference proteome</keyword>
<reference evidence="1 2" key="1">
    <citation type="journal article" date="2022" name="bioRxiv">
        <title>The genome of the oomycete Peronosclerospora sorghi, a cosmopolitan pathogen of maize and sorghum, is inflated with dispersed pseudogenes.</title>
        <authorList>
            <person name="Fletcher K."/>
            <person name="Martin F."/>
            <person name="Isakeit T."/>
            <person name="Cavanaugh K."/>
            <person name="Magill C."/>
            <person name="Michelmore R."/>
        </authorList>
    </citation>
    <scope>NUCLEOTIDE SEQUENCE [LARGE SCALE GENOMIC DNA]</scope>
    <source>
        <strain evidence="1">P6</strain>
    </source>
</reference>